<dbReference type="Proteomes" id="UP000015502">
    <property type="component" value="Chromosome"/>
</dbReference>
<dbReference type="STRING" id="523849.OCC_04475"/>
<dbReference type="AlphaFoldDB" id="H3ZPN9"/>
<dbReference type="Pfam" id="PF04967">
    <property type="entry name" value="HTH_10"/>
    <property type="match status" value="1"/>
</dbReference>
<gene>
    <name evidence="2" type="ORF">OCC_04475</name>
</gene>
<proteinExistence type="predicted"/>
<keyword evidence="3" id="KW-1185">Reference proteome</keyword>
<organism evidence="2 3">
    <name type="scientific">Thermococcus litoralis (strain ATCC 51850 / DSM 5473 / JCM 8560 / NS-C)</name>
    <dbReference type="NCBI Taxonomy" id="523849"/>
    <lineage>
        <taxon>Archaea</taxon>
        <taxon>Methanobacteriati</taxon>
        <taxon>Methanobacteriota</taxon>
        <taxon>Thermococci</taxon>
        <taxon>Thermococcales</taxon>
        <taxon>Thermococcaceae</taxon>
        <taxon>Thermococcus</taxon>
    </lineage>
</organism>
<dbReference type="PaxDb" id="523849-OCC_04475"/>
<dbReference type="InterPro" id="IPR013324">
    <property type="entry name" value="RNA_pol_sigma_r3/r4-like"/>
</dbReference>
<name>H3ZPN9_THELN</name>
<dbReference type="EMBL" id="CP006670">
    <property type="protein sequence ID" value="EHR78083.1"/>
    <property type="molecule type" value="Genomic_DNA"/>
</dbReference>
<evidence type="ECO:0000313" key="3">
    <source>
        <dbReference type="Proteomes" id="UP000015502"/>
    </source>
</evidence>
<protein>
    <submittedName>
        <fullName evidence="2">Transcriptional regulator</fullName>
    </submittedName>
</protein>
<evidence type="ECO:0000259" key="1">
    <source>
        <dbReference type="Pfam" id="PF04967"/>
    </source>
</evidence>
<reference evidence="2 3" key="1">
    <citation type="journal article" date="2012" name="J. Bacteriol.">
        <title>Genome sequence of the model hyperthermophilic archaeon Thermococcus litoralis NS-C.</title>
        <authorList>
            <person name="Gardner A.F."/>
            <person name="Kumar S."/>
            <person name="Perler F.B."/>
        </authorList>
    </citation>
    <scope>NUCLEOTIDE SEQUENCE [LARGE SCALE GENOMIC DNA]</scope>
    <source>
        <strain evidence="3">ATCC 51850 / DSM 5473 / JCM 8560 / NS-C</strain>
    </source>
</reference>
<evidence type="ECO:0000313" key="2">
    <source>
        <dbReference type="EMBL" id="EHR78083.1"/>
    </source>
</evidence>
<sequence length="219" mass="25745">MKRIKFRFLNSSDVFSDFKWFIEAIDWAYGDTHFMVGDEIIKLAELKFKEKVNPQDIMNRMRNLPYVEDVKLIPLKNGHYYLYTRAKLPRHPNAEEAFDILELQKRGFLIFEKGTMTREESFLYVVCEENLVPEVISAIKRIYNAEVASIEDYTPKEGIFSKLTEKQLKTLLVAYKSGYFDNPRRITLRELAQILGLSPSTVKEHLRKAERKILEELIG</sequence>
<dbReference type="SUPFAM" id="SSF88659">
    <property type="entry name" value="Sigma3 and sigma4 domains of RNA polymerase sigma factors"/>
    <property type="match status" value="1"/>
</dbReference>
<dbReference type="PANTHER" id="PTHR34236:SF1">
    <property type="entry name" value="DIMETHYL SULFOXIDE REDUCTASE TRANSCRIPTIONAL ACTIVATOR"/>
    <property type="match status" value="1"/>
</dbReference>
<dbReference type="InterPro" id="IPR007050">
    <property type="entry name" value="HTH_bacterioopsin"/>
</dbReference>
<dbReference type="Gene3D" id="1.10.10.10">
    <property type="entry name" value="Winged helix-like DNA-binding domain superfamily/Winged helix DNA-binding domain"/>
    <property type="match status" value="1"/>
</dbReference>
<feature type="domain" description="HTH bat-type" evidence="1">
    <location>
        <begin position="163"/>
        <end position="215"/>
    </location>
</feature>
<dbReference type="OrthoDB" id="165911at2157"/>
<dbReference type="PANTHER" id="PTHR34236">
    <property type="entry name" value="DIMETHYL SULFOXIDE REDUCTASE TRANSCRIPTIONAL ACTIVATOR"/>
    <property type="match status" value="1"/>
</dbReference>
<dbReference type="KEGG" id="tlt:OCC_04475"/>
<accession>H3ZPN9</accession>
<dbReference type="InterPro" id="IPR036388">
    <property type="entry name" value="WH-like_DNA-bd_sf"/>
</dbReference>
<dbReference type="HOGENOM" id="CLU_1259166_0_0_2"/>